<evidence type="ECO:0000256" key="2">
    <source>
        <dbReference type="ARBA" id="ARBA00022747"/>
    </source>
</evidence>
<proteinExistence type="inferred from homology"/>
<name>W6MBQ2_9GAMM</name>
<dbReference type="SUPFAM" id="SSF116734">
    <property type="entry name" value="DNA methylase specificity domain"/>
    <property type="match status" value="2"/>
</dbReference>
<evidence type="ECO:0000313" key="6">
    <source>
        <dbReference type="Proteomes" id="UP000035760"/>
    </source>
</evidence>
<gene>
    <name evidence="5" type="ORF">BN873_150241</name>
</gene>
<dbReference type="OrthoDB" id="398435at2"/>
<dbReference type="InterPro" id="IPR000055">
    <property type="entry name" value="Restrct_endonuc_typeI_TRD"/>
</dbReference>
<reference evidence="5" key="1">
    <citation type="submission" date="2013-07" db="EMBL/GenBank/DDBJ databases">
        <authorList>
            <person name="McIlroy S."/>
        </authorList>
    </citation>
    <scope>NUCLEOTIDE SEQUENCE [LARGE SCALE GENOMIC DNA]</scope>
    <source>
        <strain evidence="5">Run_A_D11</strain>
    </source>
</reference>
<dbReference type="STRING" id="1400863.BN873_150241"/>
<evidence type="ECO:0000256" key="3">
    <source>
        <dbReference type="ARBA" id="ARBA00023125"/>
    </source>
</evidence>
<accession>W6MBQ2</accession>
<sequence length="396" mass="43428">MKAGWQQTTLGSVSQVGAGNSAPQGTALFADGIYPFFRTSDAGRIRFGDITESADYLNEDGIKGLHRFPAGTILFPKSGASTFLNHRVMLGVDGYVSSHLATIVGDEAKVDRRFLLYFLSTISAQDLIQDHAYPSLNLPLIAGIPVALPPLPEQHRIVAILDEAFDGIATAKANAEKNLQNARALFESHLQSVFTERGEGWVETRLVEVSREFGRGKSKYRPRNEPKLYGGPYPFIQTGDISNANHWLTEYAQTYSEFGLSQSRLWPKGTVCIAIVGATVGETAIVDFEACFPDSVIGIVVNDQLADNEYVEFLLQSFKALLKEKGKGTARDNINLGTFENQTFPFPSLKKQEEVAATFNALAAETQRLASLYQQKLTALDDLKKSLLHQAFSGVL</sequence>
<dbReference type="Proteomes" id="UP000035760">
    <property type="component" value="Unassembled WGS sequence"/>
</dbReference>
<dbReference type="InterPro" id="IPR051212">
    <property type="entry name" value="Type-I_RE_S_subunit"/>
</dbReference>
<dbReference type="EMBL" id="CBTJ020000020">
    <property type="protein sequence ID" value="CDI01453.1"/>
    <property type="molecule type" value="Genomic_DNA"/>
</dbReference>
<evidence type="ECO:0000259" key="4">
    <source>
        <dbReference type="Pfam" id="PF01420"/>
    </source>
</evidence>
<protein>
    <submittedName>
        <fullName evidence="5">Restriction modification system DNA specificity domain</fullName>
    </submittedName>
</protein>
<comment type="caution">
    <text evidence="5">The sequence shown here is derived from an EMBL/GenBank/DDBJ whole genome shotgun (WGS) entry which is preliminary data.</text>
</comment>
<feature type="domain" description="Type I restriction modification DNA specificity" evidence="4">
    <location>
        <begin position="4"/>
        <end position="170"/>
    </location>
</feature>
<dbReference type="PANTHER" id="PTHR43140:SF1">
    <property type="entry name" value="TYPE I RESTRICTION ENZYME ECOKI SPECIFICITY SUBUNIT"/>
    <property type="match status" value="1"/>
</dbReference>
<reference evidence="5" key="2">
    <citation type="submission" date="2014-03" db="EMBL/GenBank/DDBJ databases">
        <title>Candidatus Competibacter-lineage genomes retrieved from metagenomes reveal functional metabolic diversity.</title>
        <authorList>
            <person name="McIlroy S.J."/>
            <person name="Albertsen M."/>
            <person name="Andresen E.K."/>
            <person name="Saunders A.M."/>
            <person name="Kristiansen R."/>
            <person name="Stokholm-Bjerregaard M."/>
            <person name="Nielsen K.L."/>
            <person name="Nielsen P.H."/>
        </authorList>
    </citation>
    <scope>NUCLEOTIDE SEQUENCE</scope>
    <source>
        <strain evidence="5">Run_A_D11</strain>
    </source>
</reference>
<dbReference type="CDD" id="cd17282">
    <property type="entry name" value="RMtype1_S_Eco16444ORF1681_TRD1-CR1_like"/>
    <property type="match status" value="1"/>
</dbReference>
<dbReference type="AlphaFoldDB" id="W6MBQ2"/>
<evidence type="ECO:0000256" key="1">
    <source>
        <dbReference type="ARBA" id="ARBA00010923"/>
    </source>
</evidence>
<keyword evidence="2" id="KW-0680">Restriction system</keyword>
<dbReference type="GO" id="GO:0003677">
    <property type="term" value="F:DNA binding"/>
    <property type="evidence" value="ECO:0007669"/>
    <property type="project" value="UniProtKB-KW"/>
</dbReference>
<dbReference type="RefSeq" id="WP_048670586.1">
    <property type="nucleotide sequence ID" value="NZ_CBTJ020000020.1"/>
</dbReference>
<dbReference type="Pfam" id="PF01420">
    <property type="entry name" value="Methylase_S"/>
    <property type="match status" value="2"/>
</dbReference>
<dbReference type="GO" id="GO:0009307">
    <property type="term" value="P:DNA restriction-modification system"/>
    <property type="evidence" value="ECO:0007669"/>
    <property type="project" value="UniProtKB-KW"/>
</dbReference>
<organism evidence="5 6">
    <name type="scientific">Candidatus Competibacter denitrificans Run_A_D11</name>
    <dbReference type="NCBI Taxonomy" id="1400863"/>
    <lineage>
        <taxon>Bacteria</taxon>
        <taxon>Pseudomonadati</taxon>
        <taxon>Pseudomonadota</taxon>
        <taxon>Gammaproteobacteria</taxon>
        <taxon>Candidatus Competibacteraceae</taxon>
        <taxon>Candidatus Competibacter</taxon>
    </lineage>
</organism>
<comment type="similarity">
    <text evidence="1">Belongs to the type-I restriction system S methylase family.</text>
</comment>
<dbReference type="PANTHER" id="PTHR43140">
    <property type="entry name" value="TYPE-1 RESTRICTION ENZYME ECOKI SPECIFICITY PROTEIN"/>
    <property type="match status" value="1"/>
</dbReference>
<dbReference type="InterPro" id="IPR044946">
    <property type="entry name" value="Restrct_endonuc_typeI_TRD_sf"/>
</dbReference>
<feature type="domain" description="Type I restriction modification DNA specificity" evidence="4">
    <location>
        <begin position="199"/>
        <end position="367"/>
    </location>
</feature>
<evidence type="ECO:0000313" key="5">
    <source>
        <dbReference type="EMBL" id="CDI01453.1"/>
    </source>
</evidence>
<keyword evidence="6" id="KW-1185">Reference proteome</keyword>
<dbReference type="Gene3D" id="3.90.220.20">
    <property type="entry name" value="DNA methylase specificity domains"/>
    <property type="match status" value="2"/>
</dbReference>
<keyword evidence="3" id="KW-0238">DNA-binding</keyword>